<reference evidence="2" key="1">
    <citation type="submission" date="2020-10" db="EMBL/GenBank/DDBJ databases">
        <title>Sequencing the genomes of 1000 actinobacteria strains.</title>
        <authorList>
            <person name="Klenk H.-P."/>
        </authorList>
    </citation>
    <scope>NUCLEOTIDE SEQUENCE</scope>
    <source>
        <strain evidence="2">DSM 46832</strain>
    </source>
</reference>
<accession>A0A927MCZ9</accession>
<dbReference type="CDD" id="cd07817">
    <property type="entry name" value="SRPBCC_8"/>
    <property type="match status" value="1"/>
</dbReference>
<dbReference type="PANTHER" id="PTHR33824">
    <property type="entry name" value="POLYKETIDE CYCLASE/DEHYDRASE AND LIPID TRANSPORT SUPERFAMILY PROTEIN"/>
    <property type="match status" value="1"/>
</dbReference>
<protein>
    <submittedName>
        <fullName evidence="2">Membrane protein</fullName>
    </submittedName>
</protein>
<dbReference type="PANTHER" id="PTHR33824:SF7">
    <property type="entry name" value="POLYKETIDE CYCLASE_DEHYDRASE AND LIPID TRANSPORT SUPERFAMILY PROTEIN"/>
    <property type="match status" value="1"/>
</dbReference>
<dbReference type="SUPFAM" id="SSF55961">
    <property type="entry name" value="Bet v1-like"/>
    <property type="match status" value="1"/>
</dbReference>
<dbReference type="InterPro" id="IPR047137">
    <property type="entry name" value="ORF3"/>
</dbReference>
<dbReference type="InterPro" id="IPR023393">
    <property type="entry name" value="START-like_dom_sf"/>
</dbReference>
<dbReference type="Gene3D" id="3.30.530.20">
    <property type="match status" value="1"/>
</dbReference>
<dbReference type="EMBL" id="JADBEB010000001">
    <property type="protein sequence ID" value="MBE1488815.1"/>
    <property type="molecule type" value="Genomic_DNA"/>
</dbReference>
<dbReference type="AlphaFoldDB" id="A0A927MCZ9"/>
<organism evidence="2 3">
    <name type="scientific">Plantactinospora soyae</name>
    <dbReference type="NCBI Taxonomy" id="1544732"/>
    <lineage>
        <taxon>Bacteria</taxon>
        <taxon>Bacillati</taxon>
        <taxon>Actinomycetota</taxon>
        <taxon>Actinomycetes</taxon>
        <taxon>Micromonosporales</taxon>
        <taxon>Micromonosporaceae</taxon>
        <taxon>Plantactinospora</taxon>
    </lineage>
</organism>
<name>A0A927MCZ9_9ACTN</name>
<comment type="caution">
    <text evidence="2">The sequence shown here is derived from an EMBL/GenBank/DDBJ whole genome shotgun (WGS) entry which is preliminary data.</text>
</comment>
<keyword evidence="3" id="KW-1185">Reference proteome</keyword>
<evidence type="ECO:0000313" key="2">
    <source>
        <dbReference type="EMBL" id="MBE1488815.1"/>
    </source>
</evidence>
<evidence type="ECO:0000313" key="3">
    <source>
        <dbReference type="Proteomes" id="UP000649753"/>
    </source>
</evidence>
<proteinExistence type="predicted"/>
<evidence type="ECO:0000259" key="1">
    <source>
        <dbReference type="Pfam" id="PF03364"/>
    </source>
</evidence>
<dbReference type="InterPro" id="IPR005031">
    <property type="entry name" value="COQ10_START"/>
</dbReference>
<sequence length="153" mass="17426">MSGVTKSVDVAVPIRTAYDQWTQFEDFPEFMEGVEEVRQVSDTMTHWKVEIGGVNREFDAKITEQLPDERVAWTSTDGTRQAGVVTFHRLDENHTRVTAQMEFEPHGVAEKAGEKLGMVDRRISGDLNRFKEFIERRGTESGAWRGTVARPQP</sequence>
<dbReference type="Proteomes" id="UP000649753">
    <property type="component" value="Unassembled WGS sequence"/>
</dbReference>
<feature type="domain" description="Coenzyme Q-binding protein COQ10 START" evidence="1">
    <location>
        <begin position="10"/>
        <end position="130"/>
    </location>
</feature>
<dbReference type="RefSeq" id="WP_192768395.1">
    <property type="nucleotide sequence ID" value="NZ_JADBEB010000001.1"/>
</dbReference>
<dbReference type="Pfam" id="PF03364">
    <property type="entry name" value="Polyketide_cyc"/>
    <property type="match status" value="1"/>
</dbReference>
<gene>
    <name evidence="2" type="ORF">H4W31_004453</name>
</gene>